<dbReference type="Proteomes" id="UP000826271">
    <property type="component" value="Unassembled WGS sequence"/>
</dbReference>
<evidence type="ECO:0000256" key="1">
    <source>
        <dbReference type="SAM" id="MobiDB-lite"/>
    </source>
</evidence>
<organism evidence="2 3">
    <name type="scientific">Buddleja alternifolia</name>
    <dbReference type="NCBI Taxonomy" id="168488"/>
    <lineage>
        <taxon>Eukaryota</taxon>
        <taxon>Viridiplantae</taxon>
        <taxon>Streptophyta</taxon>
        <taxon>Embryophyta</taxon>
        <taxon>Tracheophyta</taxon>
        <taxon>Spermatophyta</taxon>
        <taxon>Magnoliopsida</taxon>
        <taxon>eudicotyledons</taxon>
        <taxon>Gunneridae</taxon>
        <taxon>Pentapetalae</taxon>
        <taxon>asterids</taxon>
        <taxon>lamiids</taxon>
        <taxon>Lamiales</taxon>
        <taxon>Scrophulariaceae</taxon>
        <taxon>Buddlejeae</taxon>
        <taxon>Buddleja</taxon>
    </lineage>
</organism>
<sequence length="376" mass="43319">MDKFFKSDIRDMYEKAGGKSALIDIYYRLPGLGKDKGLRKLEGDKDCLEMELMMTTINTGVNDVSENEINLGDLGEGVYDESETENNNKKTKNNVGDLAETENYTGDQVEGLNDEGENENNFRGFSDEVHEEHDNTIHEHGVKDDGVNGRSNPTYEGNLEDEPQSDSFEDSDCPSWILEDLEGPSDDDIFDDELYSLPGSDEEDLVYKECMHKVYRAKRYALELVKGETKEQYNQLYNYCENCDEAQSHQHIDTLGGYKWQELKKLFWKAASTYNVRQHLRTMREIERISPKRGSEVTAYECYILEAGDLPIIDRFVAIRRKCMSRIQVKMAGMKKYNGVVWINKLGLNTDDYVDDFLKKDNKSLQLYGEPCVWYA</sequence>
<dbReference type="AlphaFoldDB" id="A0AAV6XPN2"/>
<evidence type="ECO:0000313" key="3">
    <source>
        <dbReference type="Proteomes" id="UP000826271"/>
    </source>
</evidence>
<accession>A0AAV6XPN2</accession>
<reference evidence="2" key="1">
    <citation type="submission" date="2019-10" db="EMBL/GenBank/DDBJ databases">
        <authorList>
            <person name="Zhang R."/>
            <person name="Pan Y."/>
            <person name="Wang J."/>
            <person name="Ma R."/>
            <person name="Yu S."/>
        </authorList>
    </citation>
    <scope>NUCLEOTIDE SEQUENCE</scope>
    <source>
        <strain evidence="2">LA-IB0</strain>
        <tissue evidence="2">Leaf</tissue>
    </source>
</reference>
<comment type="caution">
    <text evidence="2">The sequence shown here is derived from an EMBL/GenBank/DDBJ whole genome shotgun (WGS) entry which is preliminary data.</text>
</comment>
<gene>
    <name evidence="2" type="ORF">BUALT_Bualt05G0093100</name>
</gene>
<feature type="region of interest" description="Disordered" evidence="1">
    <location>
        <begin position="78"/>
        <end position="171"/>
    </location>
</feature>
<keyword evidence="3" id="KW-1185">Reference proteome</keyword>
<protein>
    <submittedName>
        <fullName evidence="2">Uncharacterized protein</fullName>
    </submittedName>
</protein>
<dbReference type="EMBL" id="WHWC01000005">
    <property type="protein sequence ID" value="KAG8382587.1"/>
    <property type="molecule type" value="Genomic_DNA"/>
</dbReference>
<feature type="compositionally biased region" description="Acidic residues" evidence="1">
    <location>
        <begin position="158"/>
        <end position="171"/>
    </location>
</feature>
<feature type="compositionally biased region" description="Basic and acidic residues" evidence="1">
    <location>
        <begin position="125"/>
        <end position="147"/>
    </location>
</feature>
<name>A0AAV6XPN2_9LAMI</name>
<proteinExistence type="predicted"/>
<evidence type="ECO:0000313" key="2">
    <source>
        <dbReference type="EMBL" id="KAG8382587.1"/>
    </source>
</evidence>